<keyword evidence="1" id="KW-0863">Zinc-finger</keyword>
<evidence type="ECO:0000313" key="4">
    <source>
        <dbReference type="EnsemblPlants" id="ORUFI03G33300.1"/>
    </source>
</evidence>
<evidence type="ECO:0000259" key="3">
    <source>
        <dbReference type="PROSITE" id="PS50157"/>
    </source>
</evidence>
<proteinExistence type="predicted"/>
<dbReference type="OMA" id="APDAHWL"/>
<protein>
    <recommendedName>
        <fullName evidence="3">C2H2-type domain-containing protein</fullName>
    </recommendedName>
</protein>
<feature type="domain" description="C2H2-type" evidence="3">
    <location>
        <begin position="464"/>
        <end position="489"/>
    </location>
</feature>
<dbReference type="GO" id="GO:0008270">
    <property type="term" value="F:zinc ion binding"/>
    <property type="evidence" value="ECO:0007669"/>
    <property type="project" value="UniProtKB-KW"/>
</dbReference>
<dbReference type="PROSITE" id="PS50157">
    <property type="entry name" value="ZINC_FINGER_C2H2_2"/>
    <property type="match status" value="1"/>
</dbReference>
<dbReference type="Gramene" id="ORUFI03G33300.1">
    <property type="protein sequence ID" value="ORUFI03G33300.1"/>
    <property type="gene ID" value="ORUFI03G33300"/>
</dbReference>
<feature type="compositionally biased region" description="Acidic residues" evidence="2">
    <location>
        <begin position="353"/>
        <end position="370"/>
    </location>
</feature>
<evidence type="ECO:0000256" key="1">
    <source>
        <dbReference type="PROSITE-ProRule" id="PRU00042"/>
    </source>
</evidence>
<reference evidence="5" key="1">
    <citation type="submission" date="2013-06" db="EMBL/GenBank/DDBJ databases">
        <authorList>
            <person name="Zhao Q."/>
        </authorList>
    </citation>
    <scope>NUCLEOTIDE SEQUENCE</scope>
    <source>
        <strain evidence="5">cv. W1943</strain>
    </source>
</reference>
<dbReference type="Proteomes" id="UP000008022">
    <property type="component" value="Unassembled WGS sequence"/>
</dbReference>
<dbReference type="EnsemblPlants" id="ORUFI03G33300.1">
    <property type="protein sequence ID" value="ORUFI03G33300.1"/>
    <property type="gene ID" value="ORUFI03G33300"/>
</dbReference>
<reference evidence="4" key="2">
    <citation type="submission" date="2015-06" db="UniProtKB">
        <authorList>
            <consortium name="EnsemblPlants"/>
        </authorList>
    </citation>
    <scope>IDENTIFICATION</scope>
</reference>
<evidence type="ECO:0000256" key="2">
    <source>
        <dbReference type="SAM" id="MobiDB-lite"/>
    </source>
</evidence>
<name>A0A0E0P0G9_ORYRU</name>
<feature type="compositionally biased region" description="Basic and acidic residues" evidence="2">
    <location>
        <begin position="232"/>
        <end position="250"/>
    </location>
</feature>
<accession>A0A0E0P0G9</accession>
<feature type="region of interest" description="Disordered" evidence="2">
    <location>
        <begin position="351"/>
        <end position="370"/>
    </location>
</feature>
<evidence type="ECO:0000313" key="5">
    <source>
        <dbReference type="Proteomes" id="UP000008022"/>
    </source>
</evidence>
<dbReference type="AlphaFoldDB" id="A0A0E0P0G9"/>
<keyword evidence="1" id="KW-0862">Zinc</keyword>
<keyword evidence="5" id="KW-1185">Reference proteome</keyword>
<feature type="region of interest" description="Disordered" evidence="2">
    <location>
        <begin position="210"/>
        <end position="269"/>
    </location>
</feature>
<sequence>METEQLLADGTLRPLSEKMRPGETPEAPGQRPTVAARGSRTVHRWFDTDGAVFGLYHINQNSSIFRHNLSRSPIREEPTKPQALNTNLTINLPSSASVSGSNKKSNTTHSPFPQFAEVIKKCVVERGEVLEEDDGIVDAGTLMPIQEGLSMVDEVGGGGGVADEHLPPHDVDRLVLVADEGGHGSYRWLQELGAEEEQVGASAVADGKGAFNGDAKNDREAPLQGAGASAVADDKSGLPDAKNGDKKRGLPDASNNNAGRQLQGAGAAVEDKGGAALLVAGEQPPPQEVAAQAGEAAPDAHWLQPPLQEAVAHVGDGEAAPDAHWLQPPLQEAVAHAGEVAPDAHLLQPPMHDDDDADDADWPDWDAFDQDWEGFDQDWDADTDKTAALQEEDEEPPVSIVAGETPPQHGPLLSFFVECDQAGRGEKPCTSCFEGSKPRSLSSGSMRPHYCTCHRKLMRSKDRVECSYCHNFFQNLADYYRHKKNIHGK</sequence>
<dbReference type="PROSITE" id="PS00028">
    <property type="entry name" value="ZINC_FINGER_C2H2_1"/>
    <property type="match status" value="1"/>
</dbReference>
<organism evidence="4 5">
    <name type="scientific">Oryza rufipogon</name>
    <name type="common">Brownbeard rice</name>
    <name type="synonym">Asian wild rice</name>
    <dbReference type="NCBI Taxonomy" id="4529"/>
    <lineage>
        <taxon>Eukaryota</taxon>
        <taxon>Viridiplantae</taxon>
        <taxon>Streptophyta</taxon>
        <taxon>Embryophyta</taxon>
        <taxon>Tracheophyta</taxon>
        <taxon>Spermatophyta</taxon>
        <taxon>Magnoliopsida</taxon>
        <taxon>Liliopsida</taxon>
        <taxon>Poales</taxon>
        <taxon>Poaceae</taxon>
        <taxon>BOP clade</taxon>
        <taxon>Oryzoideae</taxon>
        <taxon>Oryzeae</taxon>
        <taxon>Oryzinae</taxon>
        <taxon>Oryza</taxon>
    </lineage>
</organism>
<feature type="region of interest" description="Disordered" evidence="2">
    <location>
        <begin position="1"/>
        <end position="38"/>
    </location>
</feature>
<dbReference type="HOGENOM" id="CLU_656181_0_0_1"/>
<keyword evidence="1" id="KW-0479">Metal-binding</keyword>
<dbReference type="InterPro" id="IPR013087">
    <property type="entry name" value="Znf_C2H2_type"/>
</dbReference>